<dbReference type="RefSeq" id="WP_273843509.1">
    <property type="nucleotide sequence ID" value="NZ_JAQQWT010000006.1"/>
</dbReference>
<dbReference type="EMBL" id="JBHLTR010000003">
    <property type="protein sequence ID" value="MFC0557930.1"/>
    <property type="molecule type" value="Genomic_DNA"/>
</dbReference>
<feature type="signal peptide" evidence="1">
    <location>
        <begin position="1"/>
        <end position="24"/>
    </location>
</feature>
<evidence type="ECO:0000313" key="3">
    <source>
        <dbReference type="Proteomes" id="UP001589833"/>
    </source>
</evidence>
<organism evidence="2 3">
    <name type="scientific">Halalkalibacter alkalisediminis</name>
    <dbReference type="NCBI Taxonomy" id="935616"/>
    <lineage>
        <taxon>Bacteria</taxon>
        <taxon>Bacillati</taxon>
        <taxon>Bacillota</taxon>
        <taxon>Bacilli</taxon>
        <taxon>Bacillales</taxon>
        <taxon>Bacillaceae</taxon>
        <taxon>Halalkalibacter</taxon>
    </lineage>
</organism>
<reference evidence="2 3" key="1">
    <citation type="submission" date="2024-09" db="EMBL/GenBank/DDBJ databases">
        <authorList>
            <person name="Sun Q."/>
            <person name="Mori K."/>
        </authorList>
    </citation>
    <scope>NUCLEOTIDE SEQUENCE [LARGE SCALE GENOMIC DNA]</scope>
    <source>
        <strain evidence="2 3">NCAIM B.02301</strain>
    </source>
</reference>
<keyword evidence="3" id="KW-1185">Reference proteome</keyword>
<name>A0ABV6NB27_9BACI</name>
<evidence type="ECO:0000256" key="1">
    <source>
        <dbReference type="SAM" id="SignalP"/>
    </source>
</evidence>
<feature type="chain" id="PRO_5045219015" evidence="1">
    <location>
        <begin position="25"/>
        <end position="125"/>
    </location>
</feature>
<evidence type="ECO:0000313" key="2">
    <source>
        <dbReference type="EMBL" id="MFC0557930.1"/>
    </source>
</evidence>
<protein>
    <submittedName>
        <fullName evidence="2">Uncharacterized protein</fullName>
    </submittedName>
</protein>
<comment type="caution">
    <text evidence="2">The sequence shown here is derived from an EMBL/GenBank/DDBJ whole genome shotgun (WGS) entry which is preliminary data.</text>
</comment>
<dbReference type="Proteomes" id="UP001589833">
    <property type="component" value="Unassembled WGS sequence"/>
</dbReference>
<gene>
    <name evidence="2" type="ORF">ACFFH4_02530</name>
</gene>
<keyword evidence="1" id="KW-0732">Signal</keyword>
<accession>A0ABV6NB27</accession>
<proteinExistence type="predicted"/>
<sequence>MKKWCMIPIILSLLMMVLVSPAIAAGTELMTLFSIRITVIEKGIEYEWEYDSPSQYEFEKGDRVMKGPQAKEEMEKILRVLQLDEQEDVNNYVKRLKESHFPELDRIDIRFMNGEGELYTWVWDS</sequence>